<comment type="caution">
    <text evidence="3">The sequence shown here is derived from an EMBL/GenBank/DDBJ whole genome shotgun (WGS) entry which is preliminary data.</text>
</comment>
<dbReference type="EMBL" id="JBBPBN010000039">
    <property type="protein sequence ID" value="KAK8999814.1"/>
    <property type="molecule type" value="Genomic_DNA"/>
</dbReference>
<feature type="region of interest" description="Disordered" evidence="1">
    <location>
        <begin position="1"/>
        <end position="20"/>
    </location>
</feature>
<proteinExistence type="predicted"/>
<evidence type="ECO:0000313" key="4">
    <source>
        <dbReference type="Proteomes" id="UP001396334"/>
    </source>
</evidence>
<reference evidence="3 4" key="1">
    <citation type="journal article" date="2024" name="G3 (Bethesda)">
        <title>Genome assembly of Hibiscus sabdariffa L. provides insights into metabolisms of medicinal natural products.</title>
        <authorList>
            <person name="Kim T."/>
        </authorList>
    </citation>
    <scope>NUCLEOTIDE SEQUENCE [LARGE SCALE GENOMIC DNA]</scope>
    <source>
        <strain evidence="3">TK-2024</strain>
        <tissue evidence="3">Old leaves</tissue>
    </source>
</reference>
<sequence>MALALPRCSPRRRARHHRSYSPSQSQRLVPLFICYSLTFCSSLWPIAQLLLFKILGVEPRNLRKLVENGIQGVAELKQLYKEKLLTMEKDVDEVGKFSRFIKGQIEELDRENLANRQKPGCGKGTSLVRSKTSTTM</sequence>
<keyword evidence="4" id="KW-1185">Reference proteome</keyword>
<gene>
    <name evidence="3" type="ORF">V6N11_065310</name>
</gene>
<feature type="compositionally biased region" description="Basic residues" evidence="1">
    <location>
        <begin position="9"/>
        <end position="19"/>
    </location>
</feature>
<dbReference type="InterPro" id="IPR006011">
    <property type="entry name" value="Syntaxin_N"/>
</dbReference>
<organism evidence="3 4">
    <name type="scientific">Hibiscus sabdariffa</name>
    <name type="common">roselle</name>
    <dbReference type="NCBI Taxonomy" id="183260"/>
    <lineage>
        <taxon>Eukaryota</taxon>
        <taxon>Viridiplantae</taxon>
        <taxon>Streptophyta</taxon>
        <taxon>Embryophyta</taxon>
        <taxon>Tracheophyta</taxon>
        <taxon>Spermatophyta</taxon>
        <taxon>Magnoliopsida</taxon>
        <taxon>eudicotyledons</taxon>
        <taxon>Gunneridae</taxon>
        <taxon>Pentapetalae</taxon>
        <taxon>rosids</taxon>
        <taxon>malvids</taxon>
        <taxon>Malvales</taxon>
        <taxon>Malvaceae</taxon>
        <taxon>Malvoideae</taxon>
        <taxon>Hibiscus</taxon>
    </lineage>
</organism>
<dbReference type="Pfam" id="PF00804">
    <property type="entry name" value="Syntaxin"/>
    <property type="match status" value="1"/>
</dbReference>
<evidence type="ECO:0000313" key="3">
    <source>
        <dbReference type="EMBL" id="KAK8999814.1"/>
    </source>
</evidence>
<feature type="domain" description="Syntaxin N-terminal" evidence="2">
    <location>
        <begin position="70"/>
        <end position="135"/>
    </location>
</feature>
<accession>A0ABR2QH46</accession>
<evidence type="ECO:0000256" key="1">
    <source>
        <dbReference type="SAM" id="MobiDB-lite"/>
    </source>
</evidence>
<protein>
    <recommendedName>
        <fullName evidence="2">Syntaxin N-terminal domain-containing protein</fullName>
    </recommendedName>
</protein>
<dbReference type="Proteomes" id="UP001396334">
    <property type="component" value="Unassembled WGS sequence"/>
</dbReference>
<name>A0ABR2QH46_9ROSI</name>
<evidence type="ECO:0000259" key="2">
    <source>
        <dbReference type="Pfam" id="PF00804"/>
    </source>
</evidence>